<dbReference type="PANTHER" id="PTHR21660">
    <property type="entry name" value="THIOESTERASE SUPERFAMILY MEMBER-RELATED"/>
    <property type="match status" value="1"/>
</dbReference>
<dbReference type="InterPro" id="IPR003736">
    <property type="entry name" value="PAAI_dom"/>
</dbReference>
<dbReference type="GO" id="GO:0047617">
    <property type="term" value="F:fatty acyl-CoA hydrolase activity"/>
    <property type="evidence" value="ECO:0007669"/>
    <property type="project" value="InterPro"/>
</dbReference>
<dbReference type="SUPFAM" id="SSF54637">
    <property type="entry name" value="Thioesterase/thiol ester dehydrase-isomerase"/>
    <property type="match status" value="1"/>
</dbReference>
<dbReference type="KEGG" id="pla:Plav_1432"/>
<dbReference type="RefSeq" id="WP_012110329.1">
    <property type="nucleotide sequence ID" value="NC_009719.1"/>
</dbReference>
<evidence type="ECO:0000313" key="5">
    <source>
        <dbReference type="EMBL" id="ABS63052.1"/>
    </source>
</evidence>
<dbReference type="InterPro" id="IPR006683">
    <property type="entry name" value="Thioestr_dom"/>
</dbReference>
<dbReference type="InterPro" id="IPR029069">
    <property type="entry name" value="HotDog_dom_sf"/>
</dbReference>
<reference evidence="5 6" key="1">
    <citation type="journal article" date="2011" name="Stand. Genomic Sci.">
        <title>Complete genome sequence of Parvibaculum lavamentivorans type strain (DS-1(T)).</title>
        <authorList>
            <person name="Schleheck D."/>
            <person name="Weiss M."/>
            <person name="Pitluck S."/>
            <person name="Bruce D."/>
            <person name="Land M.L."/>
            <person name="Han S."/>
            <person name="Saunders E."/>
            <person name="Tapia R."/>
            <person name="Detter C."/>
            <person name="Brettin T."/>
            <person name="Han J."/>
            <person name="Woyke T."/>
            <person name="Goodwin L."/>
            <person name="Pennacchio L."/>
            <person name="Nolan M."/>
            <person name="Cook A.M."/>
            <person name="Kjelleberg S."/>
            <person name="Thomas T."/>
        </authorList>
    </citation>
    <scope>NUCLEOTIDE SEQUENCE [LARGE SCALE GENOMIC DNA]</scope>
    <source>
        <strain evidence="6">DS-1 / DSM 13023 / NCIMB 13966</strain>
    </source>
</reference>
<dbReference type="InterPro" id="IPR039298">
    <property type="entry name" value="ACOT13"/>
</dbReference>
<organism evidence="5 6">
    <name type="scientific">Parvibaculum lavamentivorans (strain DS-1 / DSM 13023 / NCIMB 13966)</name>
    <dbReference type="NCBI Taxonomy" id="402881"/>
    <lineage>
        <taxon>Bacteria</taxon>
        <taxon>Pseudomonadati</taxon>
        <taxon>Pseudomonadota</taxon>
        <taxon>Alphaproteobacteria</taxon>
        <taxon>Hyphomicrobiales</taxon>
        <taxon>Parvibaculaceae</taxon>
        <taxon>Parvibaculum</taxon>
    </lineage>
</organism>
<dbReference type="AlphaFoldDB" id="A7HT19"/>
<dbReference type="Pfam" id="PF03061">
    <property type="entry name" value="4HBT"/>
    <property type="match status" value="1"/>
</dbReference>
<dbReference type="STRING" id="402881.Plav_1432"/>
<evidence type="ECO:0000256" key="3">
    <source>
        <dbReference type="SAM" id="MobiDB-lite"/>
    </source>
</evidence>
<evidence type="ECO:0000259" key="4">
    <source>
        <dbReference type="Pfam" id="PF03061"/>
    </source>
</evidence>
<sequence length="213" mass="22628">MRPRKPLCAPEGRGRGAETLGQGDAAQQALRDVEKLSQLAPDMLGKTGASPMHETDSRRPESPPGGLPGGETPLERATRVLTSQPFSLLVGAKVGHVERGRAELMLENRPELTQNNGYIHGGVIGYLADNASGCAASTMLPEGAVSLVTSEYKLNLVRPAIGRRAISRGEVVKAGRRQCVVEARVYCETDAGEEKLVAIALATLAYIYPGERG</sequence>
<gene>
    <name evidence="5" type="ordered locus">Plav_1432</name>
</gene>
<feature type="region of interest" description="Disordered" evidence="3">
    <location>
        <begin position="1"/>
        <end position="28"/>
    </location>
</feature>
<evidence type="ECO:0000256" key="2">
    <source>
        <dbReference type="ARBA" id="ARBA00022801"/>
    </source>
</evidence>
<feature type="region of interest" description="Disordered" evidence="3">
    <location>
        <begin position="40"/>
        <end position="73"/>
    </location>
</feature>
<dbReference type="NCBIfam" id="TIGR00369">
    <property type="entry name" value="unchar_dom_1"/>
    <property type="match status" value="1"/>
</dbReference>
<dbReference type="HOGENOM" id="CLU_1293297_0_0_5"/>
<dbReference type="EMBL" id="CP000774">
    <property type="protein sequence ID" value="ABS63052.1"/>
    <property type="molecule type" value="Genomic_DNA"/>
</dbReference>
<proteinExistence type="inferred from homology"/>
<evidence type="ECO:0000256" key="1">
    <source>
        <dbReference type="ARBA" id="ARBA00008324"/>
    </source>
</evidence>
<accession>A7HT19</accession>
<dbReference type="Proteomes" id="UP000006377">
    <property type="component" value="Chromosome"/>
</dbReference>
<dbReference type="Gene3D" id="3.10.129.10">
    <property type="entry name" value="Hotdog Thioesterase"/>
    <property type="match status" value="1"/>
</dbReference>
<keyword evidence="6" id="KW-1185">Reference proteome</keyword>
<evidence type="ECO:0000313" key="6">
    <source>
        <dbReference type="Proteomes" id="UP000006377"/>
    </source>
</evidence>
<name>A7HT19_PARL1</name>
<comment type="similarity">
    <text evidence="1">Belongs to the thioesterase PaaI family.</text>
</comment>
<feature type="domain" description="Thioesterase" evidence="4">
    <location>
        <begin position="116"/>
        <end position="190"/>
    </location>
</feature>
<keyword evidence="2" id="KW-0378">Hydrolase</keyword>
<dbReference type="CDD" id="cd03443">
    <property type="entry name" value="PaaI_thioesterase"/>
    <property type="match status" value="1"/>
</dbReference>
<protein>
    <submittedName>
        <fullName evidence="5">Thioesterase superfamily protein</fullName>
    </submittedName>
</protein>
<dbReference type="eggNOG" id="COG2050">
    <property type="taxonomic scope" value="Bacteria"/>
</dbReference>
<dbReference type="PANTHER" id="PTHR21660:SF1">
    <property type="entry name" value="ACYL-COENZYME A THIOESTERASE 13"/>
    <property type="match status" value="1"/>
</dbReference>